<dbReference type="RefSeq" id="WP_006607295.1">
    <property type="nucleotide sequence ID" value="NZ_CP072931.1"/>
</dbReference>
<dbReference type="eggNOG" id="COG0451">
    <property type="taxonomic scope" value="Bacteria"/>
</dbReference>
<gene>
    <name evidence="4" type="ORF">SU9_004345</name>
    <name evidence="3" type="ORF">SU9_28956</name>
</gene>
<dbReference type="KEGG" id="sauh:SU9_004345"/>
<dbReference type="AlphaFoldDB" id="J2JTT1"/>
<reference evidence="3" key="1">
    <citation type="journal article" date="2012" name="J. Bacteriol.">
        <title>Genome Sequence of Streptomyces auratus Strain AGR0001, a Phoslactomycin-Producing Actinomycete.</title>
        <authorList>
            <person name="Han X."/>
            <person name="Li M."/>
            <person name="Ding Z."/>
            <person name="Zhao J."/>
            <person name="Ji K."/>
            <person name="Wen M."/>
            <person name="Lu T."/>
        </authorList>
    </citation>
    <scope>NUCLEOTIDE SEQUENCE [LARGE SCALE GENOMIC DNA]</scope>
    <source>
        <strain evidence="3">AGR0001</strain>
    </source>
</reference>
<dbReference type="OrthoDB" id="5084266at2"/>
<evidence type="ECO:0000313" key="4">
    <source>
        <dbReference type="EMBL" id="QTZ90791.1"/>
    </source>
</evidence>
<name>J2JTT1_9ACTN</name>
<keyword evidence="5" id="KW-1185">Reference proteome</keyword>
<dbReference type="EMBL" id="AJGV01000182">
    <property type="protein sequence ID" value="EJJ03470.1"/>
    <property type="molecule type" value="Genomic_DNA"/>
</dbReference>
<reference evidence="4" key="2">
    <citation type="submission" date="2021-04" db="EMBL/GenBank/DDBJ databases">
        <authorList>
            <person name="Wen M.-L."/>
            <person name="Han X.-L."/>
            <person name="Xiong J."/>
        </authorList>
    </citation>
    <scope>NUCLEOTIDE SEQUENCE</scope>
    <source>
        <strain evidence="4">AGR0001</strain>
    </source>
</reference>
<accession>J2JTT1</accession>
<proteinExistence type="predicted"/>
<feature type="region of interest" description="Disordered" evidence="1">
    <location>
        <begin position="1"/>
        <end position="25"/>
    </location>
</feature>
<sequence>MDDPQSHPSASNASASNPATSTAFTNGPVKLSGAVMAHPRRAEAAQLLAGRDAQGRVAVVLDPEPEGPPTALRTANPAWSCVAEDATHHLVLQDDVVLAEGFFAHAERVAAAVPHEAVAFYAGWEGRNGAVVRLAALTGAQWAYALQEHVPCLALLLPAQVARGYARFAAEQGAGWPYDVVMQRYLNVCGVPVRVSVPSTVDHTEVPSIAGNSTHGWRRAALYTSEAAAPTTYDCADFPVVPFYQYGEARCAVRYGTEREYVETERYLQRIGLLEHSHAAFAAAGPSSLSEQVARAVWMTGFALGTAVAGLTTEAPDPSVAREVMESLGPGGLCEDFTADELNELMPPVRDLALAALEEGRRAGRKPATDLPAARVAVTGGQGGFGPQLARLLGDVGQPAGHFPHPVTGKDLDGVAHLVHLGSPATDPGRLADVLAAAEEAGVERLVYAGSAAVYRGSGEQSVTEGSLTGPPHDPVALAWWREEEQCRRWGERSGIPVQVLRLAQPVGPHAAADTTPAQWIHRVWTRRPLQLCPQRQHQVVDYRDMAGAIAAVLAARPQHPVLHVASGTYEEEELAELISVVARRTPWERLSDPGVPQPVMATDLIGTALHWQGSASLFDGMRALAQWLACDTHGTGTGGPRRADGDG</sequence>
<dbReference type="STRING" id="1160718.SU9_28956"/>
<evidence type="ECO:0000313" key="3">
    <source>
        <dbReference type="EMBL" id="EJJ03470.1"/>
    </source>
</evidence>
<protein>
    <submittedName>
        <fullName evidence="4">NAD-dependent epimerase/dehydratase family protein</fullName>
    </submittedName>
</protein>
<dbReference type="Pfam" id="PF01370">
    <property type="entry name" value="Epimerase"/>
    <property type="match status" value="1"/>
</dbReference>
<organism evidence="3">
    <name type="scientific">Streptomyces auratus AGR0001</name>
    <dbReference type="NCBI Taxonomy" id="1160718"/>
    <lineage>
        <taxon>Bacteria</taxon>
        <taxon>Bacillati</taxon>
        <taxon>Actinomycetota</taxon>
        <taxon>Actinomycetes</taxon>
        <taxon>Kitasatosporales</taxon>
        <taxon>Streptomycetaceae</taxon>
        <taxon>Streptomyces</taxon>
    </lineage>
</organism>
<evidence type="ECO:0000256" key="1">
    <source>
        <dbReference type="SAM" id="MobiDB-lite"/>
    </source>
</evidence>
<dbReference type="HOGENOM" id="CLU_440682_0_0_11"/>
<dbReference type="Proteomes" id="UP000009036">
    <property type="component" value="Chromosome"/>
</dbReference>
<feature type="domain" description="NAD-dependent epimerase/dehydratase" evidence="2">
    <location>
        <begin position="433"/>
        <end position="556"/>
    </location>
</feature>
<dbReference type="SUPFAM" id="SSF51735">
    <property type="entry name" value="NAD(P)-binding Rossmann-fold domains"/>
    <property type="match status" value="1"/>
</dbReference>
<dbReference type="InterPro" id="IPR036291">
    <property type="entry name" value="NAD(P)-bd_dom_sf"/>
</dbReference>
<dbReference type="Gene3D" id="3.40.50.720">
    <property type="entry name" value="NAD(P)-binding Rossmann-like Domain"/>
    <property type="match status" value="1"/>
</dbReference>
<dbReference type="EMBL" id="CP072931">
    <property type="protein sequence ID" value="QTZ90791.1"/>
    <property type="molecule type" value="Genomic_DNA"/>
</dbReference>
<evidence type="ECO:0000313" key="5">
    <source>
        <dbReference type="Proteomes" id="UP000009036"/>
    </source>
</evidence>
<dbReference type="InterPro" id="IPR001509">
    <property type="entry name" value="Epimerase_deHydtase"/>
</dbReference>
<dbReference type="eggNOG" id="COG3306">
    <property type="taxonomic scope" value="Bacteria"/>
</dbReference>
<dbReference type="PATRIC" id="fig|1160718.3.peg.5859"/>
<feature type="compositionally biased region" description="Low complexity" evidence="1">
    <location>
        <begin position="8"/>
        <end position="23"/>
    </location>
</feature>
<evidence type="ECO:0000259" key="2">
    <source>
        <dbReference type="Pfam" id="PF01370"/>
    </source>
</evidence>